<dbReference type="Proteomes" id="UP000018208">
    <property type="component" value="Unassembled WGS sequence"/>
</dbReference>
<sequence>MKINIPAIFRSFSPVSKQMQTKNNRAKSQLNYSIQQYPIPLQQTKVYSVAKIDDSQPQNYHILPYKNYTLNEQIISINYLDMPSNQQMVKKYKPLNNVSVPITMQYKATANIFKKFSRDVNLLKYNDLFNGEVLTQVLINQKQDFMNKCIKFDQCLEDIYKEMVICHQEMQLFFHQVTLVTDLKYHFIYQRLNNNEQSLQLPYQLDKIKEINPNSVQNFIKFTEYSAQRFEFDYQKYKSIQWPNNKYNQINLKRINQMQRIDITISQAFYNNNFLLHEPYKSSLDDVIDFIFNFRQFLSGKFTYRKLQKVNNKEVKHQVFRLTLDAIFNGCITNLYDKSSRKVSFLQSLFPLELVNIQQAEDQLFQNMNQQEINEESTKPAKYAQSFVNFDATIEQIKNSELSVVKNKFRKINFSECTLSFTNSQYLIDFNEYYQQFMGQYNIQLTDSKIEFKNIEYQSVDSLLSNFYSKFNYSTNSLNYKQFLQVFHSNSSVFTSAFLDFNHAIKYNFIRPITPRQQTDVIKYKNLYQSLKKQPSNLQMSYEIQQFNQRKLSVTFQMDQMSKLVIDDSSLSETQDIQQPVKFLNTEHLTQLTTSQQSYFKLNQIQLSTPYYAAINITKFPNFIEIFNEFLNFSSKLANLFQYSIQEIMKKIVESTYWGAVSQSTNETFQKEQKQFISKLVNKIKLTSTSKQYVGEHINSRNYREIMFQDNNFEIQREISLKFQRFVNFYIKNYIVEIQQYIILNLIEPFLTQIIRIFYCEIFSNLMFTCKLYQCASKPSETQFLVQIINQVEGYKNNFKELLKIIFKPFSCVKMINSLILNGKVGNYDELVIEEAQQAEDRCLMIIDDVNIVMEQIKGNTDEMMQKIQWFTEKYGYQVKGASFQTAVFKK</sequence>
<comment type="caution">
    <text evidence="1">The sequence shown here is derived from an EMBL/GenBank/DDBJ whole genome shotgun (WGS) entry which is preliminary data.</text>
</comment>
<dbReference type="RefSeq" id="XP_067767189.1">
    <property type="nucleotide sequence ID" value="XM_067905872.1"/>
</dbReference>
<evidence type="ECO:0000313" key="2">
    <source>
        <dbReference type="Proteomes" id="UP000018208"/>
    </source>
</evidence>
<reference evidence="1 2" key="1">
    <citation type="journal article" date="2014" name="PLoS Genet.">
        <title>The Genome of Spironucleus salmonicida Highlights a Fish Pathogen Adapted to Fluctuating Environments.</title>
        <authorList>
            <person name="Xu F."/>
            <person name="Jerlstrom-Hultqvist J."/>
            <person name="Einarsson E."/>
            <person name="Astvaldsson A."/>
            <person name="Svard S.G."/>
            <person name="Andersson J.O."/>
        </authorList>
    </citation>
    <scope>NUCLEOTIDE SEQUENCE [LARGE SCALE GENOMIC DNA]</scope>
    <source>
        <strain evidence="1 2">ATCC 50377</strain>
    </source>
</reference>
<gene>
    <name evidence="1" type="ORF">SS50377_21980</name>
</gene>
<proteinExistence type="predicted"/>
<organism evidence="1 2">
    <name type="scientific">Spironucleus salmonicida</name>
    <dbReference type="NCBI Taxonomy" id="348837"/>
    <lineage>
        <taxon>Eukaryota</taxon>
        <taxon>Metamonada</taxon>
        <taxon>Diplomonadida</taxon>
        <taxon>Hexamitidae</taxon>
        <taxon>Hexamitinae</taxon>
        <taxon>Spironucleus</taxon>
    </lineage>
</organism>
<name>A0A9P8LY51_9EUKA</name>
<accession>A0A9P8LY51</accession>
<dbReference type="AlphaFoldDB" id="A0A9P8LY51"/>
<protein>
    <submittedName>
        <fullName evidence="1">Uncharacterized protein</fullName>
    </submittedName>
</protein>
<evidence type="ECO:0000313" key="1">
    <source>
        <dbReference type="EMBL" id="KAH0576416.1"/>
    </source>
</evidence>
<keyword evidence="2" id="KW-1185">Reference proteome</keyword>
<dbReference type="EMBL" id="AUWU02000002">
    <property type="protein sequence ID" value="KAH0576416.1"/>
    <property type="molecule type" value="Genomic_DNA"/>
</dbReference>
<dbReference type="GeneID" id="94296003"/>
<dbReference type="KEGG" id="ssao:94296003"/>